<feature type="domain" description="Protein kinase" evidence="3">
    <location>
        <begin position="1"/>
        <end position="289"/>
    </location>
</feature>
<evidence type="ECO:0000259" key="3">
    <source>
        <dbReference type="PROSITE" id="PS50011"/>
    </source>
</evidence>
<dbReference type="Proteomes" id="UP000230069">
    <property type="component" value="Unassembled WGS sequence"/>
</dbReference>
<keyword evidence="1" id="KW-0547">Nucleotide-binding</keyword>
<evidence type="ECO:0000256" key="1">
    <source>
        <dbReference type="ARBA" id="ARBA00022741"/>
    </source>
</evidence>
<reference evidence="4 5" key="1">
    <citation type="submission" date="2017-09" db="EMBL/GenBank/DDBJ databases">
        <title>WGS assembly of Aquilegia coerulea Goldsmith.</title>
        <authorList>
            <person name="Hodges S."/>
            <person name="Kramer E."/>
            <person name="Nordborg M."/>
            <person name="Tomkins J."/>
            <person name="Borevitz J."/>
            <person name="Derieg N."/>
            <person name="Yan J."/>
            <person name="Mihaltcheva S."/>
            <person name="Hayes R.D."/>
            <person name="Rokhsar D."/>
        </authorList>
    </citation>
    <scope>NUCLEOTIDE SEQUENCE [LARGE SCALE GENOMIC DNA]</scope>
    <source>
        <strain evidence="5">cv. Goldsmith</strain>
    </source>
</reference>
<proteinExistence type="predicted"/>
<dbReference type="Pfam" id="PF07714">
    <property type="entry name" value="PK_Tyr_Ser-Thr"/>
    <property type="match status" value="1"/>
</dbReference>
<dbReference type="OrthoDB" id="75710at2759"/>
<protein>
    <recommendedName>
        <fullName evidence="3">Protein kinase domain-containing protein</fullName>
    </recommendedName>
</protein>
<dbReference type="Gene3D" id="3.30.200.20">
    <property type="entry name" value="Phosphorylase Kinase, domain 1"/>
    <property type="match status" value="1"/>
</dbReference>
<dbReference type="AlphaFoldDB" id="A0A2G5C622"/>
<dbReference type="PANTHER" id="PTHR27005">
    <property type="entry name" value="WALL-ASSOCIATED RECEPTOR KINASE-LIKE 21"/>
    <property type="match status" value="1"/>
</dbReference>
<dbReference type="PROSITE" id="PS50011">
    <property type="entry name" value="PROTEIN_KINASE_DOM"/>
    <property type="match status" value="1"/>
</dbReference>
<keyword evidence="2" id="KW-0067">ATP-binding</keyword>
<evidence type="ECO:0000256" key="2">
    <source>
        <dbReference type="ARBA" id="ARBA00022840"/>
    </source>
</evidence>
<gene>
    <name evidence="4" type="ORF">AQUCO_09500023v1</name>
</gene>
<dbReference type="GO" id="GO:0007166">
    <property type="term" value="P:cell surface receptor signaling pathway"/>
    <property type="evidence" value="ECO:0007669"/>
    <property type="project" value="InterPro"/>
</dbReference>
<keyword evidence="5" id="KW-1185">Reference proteome</keyword>
<sequence length="331" mass="36896">MPTSTGRKDDVFLIETIVQALTKKPKSSSSQKGLLIQDERSVLIKKFGEDDELYIQQTINEITIASQVNKHAKVLCLLGCCLETKAPILVFEYAPNGALSDHIHRIPKSHPPMSWDRRLKIVLDIAEAVTYLHLGSSKPIIHRHISSSNIFLDEHFGAKLSDFCLSASIPFGETHVDAQVVGIFGFLAPECLSTGRYTEKFDVFSIGAVLFEILTGNRAYDILQAITSQFIAQTFLSSEMVTELYLNANIFQVLEKPEQVKACSNLALRCVKEEPEERPTMKEIDNKLFKSDSNMPMNGDGCLPYMIKAGLVKQRHGTTVQSTTHMFATLS</sequence>
<dbReference type="InterPro" id="IPR045274">
    <property type="entry name" value="WAK-like"/>
</dbReference>
<dbReference type="STRING" id="218851.A0A2G5C622"/>
<evidence type="ECO:0000313" key="4">
    <source>
        <dbReference type="EMBL" id="PIA26267.1"/>
    </source>
</evidence>
<dbReference type="Gene3D" id="1.10.510.10">
    <property type="entry name" value="Transferase(Phosphotransferase) domain 1"/>
    <property type="match status" value="1"/>
</dbReference>
<name>A0A2G5C622_AQUCA</name>
<dbReference type="InterPro" id="IPR011009">
    <property type="entry name" value="Kinase-like_dom_sf"/>
</dbReference>
<dbReference type="GO" id="GO:0005886">
    <property type="term" value="C:plasma membrane"/>
    <property type="evidence" value="ECO:0007669"/>
    <property type="project" value="TreeGrafter"/>
</dbReference>
<evidence type="ECO:0000313" key="5">
    <source>
        <dbReference type="Proteomes" id="UP000230069"/>
    </source>
</evidence>
<dbReference type="FunCoup" id="A0A2G5C622">
    <property type="interactions" value="466"/>
</dbReference>
<dbReference type="PANTHER" id="PTHR27005:SF522">
    <property type="entry name" value="NON-FUNCTIONAL PSEUDOKINASE ZED1-LIKE"/>
    <property type="match status" value="1"/>
</dbReference>
<dbReference type="InterPro" id="IPR000719">
    <property type="entry name" value="Prot_kinase_dom"/>
</dbReference>
<dbReference type="GO" id="GO:0004674">
    <property type="term" value="F:protein serine/threonine kinase activity"/>
    <property type="evidence" value="ECO:0007669"/>
    <property type="project" value="TreeGrafter"/>
</dbReference>
<dbReference type="EMBL" id="KZ305112">
    <property type="protein sequence ID" value="PIA26267.1"/>
    <property type="molecule type" value="Genomic_DNA"/>
</dbReference>
<dbReference type="GO" id="GO:0005524">
    <property type="term" value="F:ATP binding"/>
    <property type="evidence" value="ECO:0007669"/>
    <property type="project" value="UniProtKB-KW"/>
</dbReference>
<accession>A0A2G5C622</accession>
<organism evidence="4 5">
    <name type="scientific">Aquilegia coerulea</name>
    <name type="common">Rocky mountain columbine</name>
    <dbReference type="NCBI Taxonomy" id="218851"/>
    <lineage>
        <taxon>Eukaryota</taxon>
        <taxon>Viridiplantae</taxon>
        <taxon>Streptophyta</taxon>
        <taxon>Embryophyta</taxon>
        <taxon>Tracheophyta</taxon>
        <taxon>Spermatophyta</taxon>
        <taxon>Magnoliopsida</taxon>
        <taxon>Ranunculales</taxon>
        <taxon>Ranunculaceae</taxon>
        <taxon>Thalictroideae</taxon>
        <taxon>Aquilegia</taxon>
    </lineage>
</organism>
<dbReference type="InterPro" id="IPR001245">
    <property type="entry name" value="Ser-Thr/Tyr_kinase_cat_dom"/>
</dbReference>
<dbReference type="InParanoid" id="A0A2G5C622"/>
<dbReference type="SUPFAM" id="SSF56112">
    <property type="entry name" value="Protein kinase-like (PK-like)"/>
    <property type="match status" value="1"/>
</dbReference>